<evidence type="ECO:0000313" key="3">
    <source>
        <dbReference type="Proteomes" id="UP001064971"/>
    </source>
</evidence>
<sequence length="281" mass="29502">MTDEAHARALLGGPVTFLGAGACCVAYSDGRRVVRLSRGEGARFGVDGAIRQALLAAGVPTPEPLLSGILPDGRPFSVDALARRDGSVPDTGGWHDLGRALAALHALPHRQFGLLQDRPDVFVGVAPTPADGLRSRLQDAWPFGGAALADHPLVRAAPELASRLRELRDDLENVIHSPTALCHTDLHGEQLRWRGGRLAALLDFGDASIGPPAWDVASLAFFHGWEVAALVAGAAGLPCGRDAALFGLLLALHHASRSVTLGRPARMPAAVTLARDCLARL</sequence>
<keyword evidence="3" id="KW-1185">Reference proteome</keyword>
<gene>
    <name evidence="2" type="ORF">DAETH_12240</name>
</gene>
<organism evidence="2 3">
    <name type="scientific">Deinococcus aetherius</name>
    <dbReference type="NCBI Taxonomy" id="200252"/>
    <lineage>
        <taxon>Bacteria</taxon>
        <taxon>Thermotogati</taxon>
        <taxon>Deinococcota</taxon>
        <taxon>Deinococci</taxon>
        <taxon>Deinococcales</taxon>
        <taxon>Deinococcaceae</taxon>
        <taxon>Deinococcus</taxon>
    </lineage>
</organism>
<dbReference type="InterPro" id="IPR002575">
    <property type="entry name" value="Aminoglycoside_PTrfase"/>
</dbReference>
<dbReference type="EMBL" id="AP026560">
    <property type="protein sequence ID" value="BDP41255.1"/>
    <property type="molecule type" value="Genomic_DNA"/>
</dbReference>
<accession>A0ABM8AC02</accession>
<dbReference type="Gene3D" id="3.90.1200.10">
    <property type="match status" value="1"/>
</dbReference>
<reference evidence="2" key="1">
    <citation type="submission" date="2022-07" db="EMBL/GenBank/DDBJ databases">
        <title>Complete Genome Sequence of the Radioresistant Bacterium Deinococcus aetherius ST0316, Isolated from the Air Dust collected in Lower Stratosphere above Japan.</title>
        <authorList>
            <person name="Satoh K."/>
            <person name="Hagiwara K."/>
            <person name="Katsumata K."/>
            <person name="Kubo A."/>
            <person name="Yokobori S."/>
            <person name="Yamagishi A."/>
            <person name="Oono Y."/>
            <person name="Narumi I."/>
        </authorList>
    </citation>
    <scope>NUCLEOTIDE SEQUENCE</scope>
    <source>
        <strain evidence="2">ST0316</strain>
    </source>
</reference>
<evidence type="ECO:0000259" key="1">
    <source>
        <dbReference type="Pfam" id="PF01636"/>
    </source>
</evidence>
<dbReference type="Pfam" id="PF01636">
    <property type="entry name" value="APH"/>
    <property type="match status" value="1"/>
</dbReference>
<dbReference type="RefSeq" id="WP_264777033.1">
    <property type="nucleotide sequence ID" value="NZ_AP026560.1"/>
</dbReference>
<protein>
    <recommendedName>
        <fullName evidence="1">Aminoglycoside phosphotransferase domain-containing protein</fullName>
    </recommendedName>
</protein>
<feature type="domain" description="Aminoglycoside phosphotransferase" evidence="1">
    <location>
        <begin position="30"/>
        <end position="234"/>
    </location>
</feature>
<evidence type="ECO:0000313" key="2">
    <source>
        <dbReference type="EMBL" id="BDP41255.1"/>
    </source>
</evidence>
<dbReference type="InterPro" id="IPR011009">
    <property type="entry name" value="Kinase-like_dom_sf"/>
</dbReference>
<dbReference type="SUPFAM" id="SSF56112">
    <property type="entry name" value="Protein kinase-like (PK-like)"/>
    <property type="match status" value="1"/>
</dbReference>
<dbReference type="Proteomes" id="UP001064971">
    <property type="component" value="Chromosome"/>
</dbReference>
<name>A0ABM8AC02_9DEIO</name>
<proteinExistence type="predicted"/>